<protein>
    <submittedName>
        <fullName evidence="4">MerR family DNA-binding transcriptional regulator</fullName>
    </submittedName>
</protein>
<dbReference type="RefSeq" id="WP_024739639.1">
    <property type="nucleotide sequence ID" value="NZ_CABHNX010000202.1"/>
</dbReference>
<dbReference type="PANTHER" id="PTHR30204">
    <property type="entry name" value="REDOX-CYCLING DRUG-SENSING TRANSCRIPTIONAL ACTIVATOR SOXR"/>
    <property type="match status" value="1"/>
</dbReference>
<dbReference type="InterPro" id="IPR011256">
    <property type="entry name" value="Reg_factor_effector_dom_sf"/>
</dbReference>
<dbReference type="SUPFAM" id="SSF55136">
    <property type="entry name" value="Probable bacterial effector-binding domain"/>
    <property type="match status" value="1"/>
</dbReference>
<dbReference type="GO" id="GO:0003700">
    <property type="term" value="F:DNA-binding transcription factor activity"/>
    <property type="evidence" value="ECO:0007669"/>
    <property type="project" value="InterPro"/>
</dbReference>
<dbReference type="SMART" id="SM00422">
    <property type="entry name" value="HTH_MERR"/>
    <property type="match status" value="1"/>
</dbReference>
<dbReference type="InterPro" id="IPR000551">
    <property type="entry name" value="MerR-type_HTH_dom"/>
</dbReference>
<feature type="coiled-coil region" evidence="2">
    <location>
        <begin position="77"/>
        <end position="104"/>
    </location>
</feature>
<sequence length="273" mass="31154">MFSEHNKLFTIGQFSAIHGVTKKTLMWYDEIGLLKPAVIGENGYRYYTYFQSPTLEIILMLRELNVSIPEILTFLSNRSAENMEQLLREKITELNNTISNLKSIQQALVSRHQDMSIILKIDLSGICITEQKKSYLVTVPTTADASAETEIESIINKTKQYQLHRLHDAAYGSMISVESLYSGDFQNYSALYFELPNPASKKGLHIKPAGKYLRAFCKGSWDRLPDRYKEILAYAQKQGLSLTGYSYEMGINETVIDDFNDYITQIEIQIKSG</sequence>
<dbReference type="SUPFAM" id="SSF46955">
    <property type="entry name" value="Putative DNA-binding domain"/>
    <property type="match status" value="1"/>
</dbReference>
<dbReference type="AlphaFoldDB" id="A0AAW5F8I2"/>
<dbReference type="PROSITE" id="PS50937">
    <property type="entry name" value="HTH_MERR_2"/>
    <property type="match status" value="1"/>
</dbReference>
<dbReference type="Proteomes" id="UP001203136">
    <property type="component" value="Unassembled WGS sequence"/>
</dbReference>
<dbReference type="InterPro" id="IPR047057">
    <property type="entry name" value="MerR_fam"/>
</dbReference>
<dbReference type="Gene3D" id="3.20.80.10">
    <property type="entry name" value="Regulatory factor, effector binding domain"/>
    <property type="match status" value="1"/>
</dbReference>
<dbReference type="Pfam" id="PF00376">
    <property type="entry name" value="MerR"/>
    <property type="match status" value="1"/>
</dbReference>
<keyword evidence="2" id="KW-0175">Coiled coil</keyword>
<keyword evidence="1 4" id="KW-0238">DNA-binding</keyword>
<dbReference type="PANTHER" id="PTHR30204:SF85">
    <property type="entry name" value="MULTIDRUG-EFFLUX TRANSPORTER 2 REGULATOR"/>
    <property type="match status" value="1"/>
</dbReference>
<dbReference type="Gene3D" id="1.10.1660.10">
    <property type="match status" value="1"/>
</dbReference>
<comment type="caution">
    <text evidence="4">The sequence shown here is derived from an EMBL/GenBank/DDBJ whole genome shotgun (WGS) entry which is preliminary data.</text>
</comment>
<reference evidence="4" key="1">
    <citation type="journal article" date="2022" name="Cell Host Microbe">
        <title>Colonization of the live biotherapeutic product VE303 and modulation of the microbiota and metabolites in healthy volunteers.</title>
        <authorList>
            <person name="Dsouza M."/>
            <person name="Menon R."/>
            <person name="Crossette E."/>
            <person name="Bhattarai S.K."/>
            <person name="Schneider J."/>
            <person name="Kim Y.G."/>
            <person name="Reddy S."/>
            <person name="Caballero S."/>
            <person name="Felix C."/>
            <person name="Cornacchione L."/>
            <person name="Hendrickson J."/>
            <person name="Watson A.R."/>
            <person name="Minot S.S."/>
            <person name="Greenfield N."/>
            <person name="Schopf L."/>
            <person name="Szabady R."/>
            <person name="Patarroyo J."/>
            <person name="Smith W."/>
            <person name="Harrison P."/>
            <person name="Kuijper E.J."/>
            <person name="Kelly C.P."/>
            <person name="Olle B."/>
            <person name="Bobilev D."/>
            <person name="Silber J.L."/>
            <person name="Bucci V."/>
            <person name="Roberts B."/>
            <person name="Faith J."/>
            <person name="Norman J.M."/>
        </authorList>
    </citation>
    <scope>NUCLEOTIDE SEQUENCE</scope>
    <source>
        <strain evidence="4">VE303-04</strain>
    </source>
</reference>
<accession>A0AAW5F8I2</accession>
<evidence type="ECO:0000259" key="3">
    <source>
        <dbReference type="PROSITE" id="PS50937"/>
    </source>
</evidence>
<dbReference type="GO" id="GO:0003677">
    <property type="term" value="F:DNA binding"/>
    <property type="evidence" value="ECO:0007669"/>
    <property type="project" value="UniProtKB-KW"/>
</dbReference>
<organism evidence="4 5">
    <name type="scientific">Clostridium symbiosum</name>
    <name type="common">Bacteroides symbiosus</name>
    <dbReference type="NCBI Taxonomy" id="1512"/>
    <lineage>
        <taxon>Bacteria</taxon>
        <taxon>Bacillati</taxon>
        <taxon>Bacillota</taxon>
        <taxon>Clostridia</taxon>
        <taxon>Lachnospirales</taxon>
        <taxon>Lachnospiraceae</taxon>
        <taxon>Otoolea</taxon>
    </lineage>
</organism>
<dbReference type="InterPro" id="IPR009061">
    <property type="entry name" value="DNA-bd_dom_put_sf"/>
</dbReference>
<evidence type="ECO:0000313" key="4">
    <source>
        <dbReference type="EMBL" id="MCK0088120.1"/>
    </source>
</evidence>
<dbReference type="EMBL" id="JAINVB010000001">
    <property type="protein sequence ID" value="MCK0088120.1"/>
    <property type="molecule type" value="Genomic_DNA"/>
</dbReference>
<evidence type="ECO:0000256" key="1">
    <source>
        <dbReference type="ARBA" id="ARBA00023125"/>
    </source>
</evidence>
<evidence type="ECO:0000313" key="5">
    <source>
        <dbReference type="Proteomes" id="UP001203136"/>
    </source>
</evidence>
<gene>
    <name evidence="4" type="ORF">K5I21_20035</name>
</gene>
<name>A0AAW5F8I2_CLOSY</name>
<evidence type="ECO:0000256" key="2">
    <source>
        <dbReference type="SAM" id="Coils"/>
    </source>
</evidence>
<feature type="domain" description="HTH merR-type" evidence="3">
    <location>
        <begin position="8"/>
        <end position="77"/>
    </location>
</feature>
<proteinExistence type="predicted"/>